<proteinExistence type="predicted"/>
<reference evidence="1 2" key="1">
    <citation type="submission" date="2023-01" db="EMBL/GenBank/DDBJ databases">
        <authorList>
            <person name="Whitehead M."/>
        </authorList>
    </citation>
    <scope>NUCLEOTIDE SEQUENCE [LARGE SCALE GENOMIC DNA]</scope>
</reference>
<evidence type="ECO:0000313" key="1">
    <source>
        <dbReference type="EMBL" id="CAI6350296.1"/>
    </source>
</evidence>
<dbReference type="SUPFAM" id="SSF52047">
    <property type="entry name" value="RNI-like"/>
    <property type="match status" value="1"/>
</dbReference>
<gene>
    <name evidence="1" type="ORF">MEUPH1_LOCUS6773</name>
</gene>
<evidence type="ECO:0000313" key="2">
    <source>
        <dbReference type="Proteomes" id="UP001160148"/>
    </source>
</evidence>
<organism evidence="1 2">
    <name type="scientific">Macrosiphum euphorbiae</name>
    <name type="common">potato aphid</name>
    <dbReference type="NCBI Taxonomy" id="13131"/>
    <lineage>
        <taxon>Eukaryota</taxon>
        <taxon>Metazoa</taxon>
        <taxon>Ecdysozoa</taxon>
        <taxon>Arthropoda</taxon>
        <taxon>Hexapoda</taxon>
        <taxon>Insecta</taxon>
        <taxon>Pterygota</taxon>
        <taxon>Neoptera</taxon>
        <taxon>Paraneoptera</taxon>
        <taxon>Hemiptera</taxon>
        <taxon>Sternorrhyncha</taxon>
        <taxon>Aphidomorpha</taxon>
        <taxon>Aphidoidea</taxon>
        <taxon>Aphididae</taxon>
        <taxon>Macrosiphini</taxon>
        <taxon>Macrosiphum</taxon>
    </lineage>
</organism>
<dbReference type="InterPro" id="IPR032675">
    <property type="entry name" value="LRR_dom_sf"/>
</dbReference>
<dbReference type="Pfam" id="PF13516">
    <property type="entry name" value="LRR_6"/>
    <property type="match status" value="1"/>
</dbReference>
<dbReference type="PANTHER" id="PTHR46984">
    <property type="entry name" value="LEUCINE-RICH REPEAT-CONTAINING PROTEIN 71"/>
    <property type="match status" value="1"/>
</dbReference>
<dbReference type="InterPro" id="IPR053040">
    <property type="entry name" value="LRR-containing_protein_71"/>
</dbReference>
<keyword evidence="2" id="KW-1185">Reference proteome</keyword>
<dbReference type="PANTHER" id="PTHR46984:SF1">
    <property type="entry name" value="LEUCINE-RICH REPEAT-CONTAINING PROTEIN 71"/>
    <property type="match status" value="1"/>
</dbReference>
<name>A0AAV0W3A4_9HEMI</name>
<dbReference type="SMART" id="SM00368">
    <property type="entry name" value="LRR_RI"/>
    <property type="match status" value="3"/>
</dbReference>
<comment type="caution">
    <text evidence="1">The sequence shown here is derived from an EMBL/GenBank/DDBJ whole genome shotgun (WGS) entry which is preliminary data.</text>
</comment>
<dbReference type="Gene3D" id="3.80.10.10">
    <property type="entry name" value="Ribonuclease Inhibitor"/>
    <property type="match status" value="1"/>
</dbReference>
<accession>A0AAV0W3A4</accession>
<dbReference type="EMBL" id="CARXXK010000001">
    <property type="protein sequence ID" value="CAI6350296.1"/>
    <property type="molecule type" value="Genomic_DNA"/>
</dbReference>
<dbReference type="Proteomes" id="UP001160148">
    <property type="component" value="Unassembled WGS sequence"/>
</dbReference>
<dbReference type="AlphaFoldDB" id="A0AAV0W3A4"/>
<sequence>MEECLVNELVLDRINLSNLNYLCCLTPDTKVKKLWLRFCQLKDKGVNNLLDILDETRRNTQLNSLYLDCNSITCKGAKQIAQVLRTNRTLKSLSLARNLIKDEGAFALVSVLSTFQLNDYEINWKSKQEQQSNRLLEYLTDILSQKLKEKTISSNDSNNNAVLSSIEAANLKQRAESMIVPHTHPYLTGQLLKSGLSYHSPGNFKIAYLNISYNQFSSNILNVIEQIIQYQQKVCVIKEGLKNLKIEGFDMKQIERINKLIEGKLRQENRNKKFH</sequence>
<dbReference type="InterPro" id="IPR001611">
    <property type="entry name" value="Leu-rich_rpt"/>
</dbReference>
<protein>
    <submittedName>
        <fullName evidence="1">Uncharacterized protein</fullName>
    </submittedName>
</protein>